<comment type="caution">
    <text evidence="2">The sequence shown here is derived from an EMBL/GenBank/DDBJ whole genome shotgun (WGS) entry which is preliminary data.</text>
</comment>
<dbReference type="Proteomes" id="UP001642484">
    <property type="component" value="Unassembled WGS sequence"/>
</dbReference>
<feature type="region of interest" description="Disordered" evidence="1">
    <location>
        <begin position="153"/>
        <end position="174"/>
    </location>
</feature>
<evidence type="ECO:0000256" key="1">
    <source>
        <dbReference type="SAM" id="MobiDB-lite"/>
    </source>
</evidence>
<gene>
    <name evidence="2" type="ORF">CCMP2556_LOCUS26685</name>
</gene>
<organism evidence="2 3">
    <name type="scientific">Durusdinium trenchii</name>
    <dbReference type="NCBI Taxonomy" id="1381693"/>
    <lineage>
        <taxon>Eukaryota</taxon>
        <taxon>Sar</taxon>
        <taxon>Alveolata</taxon>
        <taxon>Dinophyceae</taxon>
        <taxon>Suessiales</taxon>
        <taxon>Symbiodiniaceae</taxon>
        <taxon>Durusdinium</taxon>
    </lineage>
</organism>
<evidence type="ECO:0000313" key="2">
    <source>
        <dbReference type="EMBL" id="CAK9053039.1"/>
    </source>
</evidence>
<proteinExistence type="predicted"/>
<sequence>MSRDFGLCRVKEFLVGRIRALRPHETSPVTNIAMVLHRSGGPRGLARLQLYNLLRLQGRRTRRCRREESEAELQSQESLLRSCLKRCAIESSSSYEAVLRRLKKAMETNAPRPLNRNEMVIRLEQALRLDMECRQGQLIRRLFWHTEVDKQTGRQAVGDGHRRRPTAVTGVDTT</sequence>
<reference evidence="2 3" key="1">
    <citation type="submission" date="2024-02" db="EMBL/GenBank/DDBJ databases">
        <authorList>
            <person name="Chen Y."/>
            <person name="Shah S."/>
            <person name="Dougan E. K."/>
            <person name="Thang M."/>
            <person name="Chan C."/>
        </authorList>
    </citation>
    <scope>NUCLEOTIDE SEQUENCE [LARGE SCALE GENOMIC DNA]</scope>
</reference>
<accession>A0ABP0MNL3</accession>
<keyword evidence="3" id="KW-1185">Reference proteome</keyword>
<protein>
    <submittedName>
        <fullName evidence="2">Uncharacterized protein</fullName>
    </submittedName>
</protein>
<evidence type="ECO:0000313" key="3">
    <source>
        <dbReference type="Proteomes" id="UP001642484"/>
    </source>
</evidence>
<name>A0ABP0MNL3_9DINO</name>
<dbReference type="EMBL" id="CAXAMN010018779">
    <property type="protein sequence ID" value="CAK9053039.1"/>
    <property type="molecule type" value="Genomic_DNA"/>
</dbReference>